<feature type="region of interest" description="Disordered" evidence="1">
    <location>
        <begin position="1"/>
        <end position="20"/>
    </location>
</feature>
<feature type="compositionally biased region" description="Low complexity" evidence="1">
    <location>
        <begin position="1"/>
        <end position="16"/>
    </location>
</feature>
<feature type="compositionally biased region" description="Basic and acidic residues" evidence="1">
    <location>
        <begin position="142"/>
        <end position="183"/>
    </location>
</feature>
<sequence>MASTANTRNSANANSTPFDPTTDLPAAALLPYNSVWGEIDSFMKSKCHADALRLSDSDPEAFEDIKSRLTDENGELIGNTIRSLLSMPMTRYMTQDLQNCWIEKSVWSKIGIHRQFPGRVDTLDVFTAWYSEVRKPVLQGDSSKEENGKDVARKELEDKGSEKKEAGIAEPDYGHQYEERYADGEDDDTDGGVRLYWT</sequence>
<name>A0A1L7WPF0_9HELO</name>
<dbReference type="OrthoDB" id="10562076at2759"/>
<dbReference type="AlphaFoldDB" id="A0A1L7WPF0"/>
<evidence type="ECO:0000256" key="1">
    <source>
        <dbReference type="SAM" id="MobiDB-lite"/>
    </source>
</evidence>
<feature type="region of interest" description="Disordered" evidence="1">
    <location>
        <begin position="140"/>
        <end position="198"/>
    </location>
</feature>
<dbReference type="Proteomes" id="UP000184330">
    <property type="component" value="Unassembled WGS sequence"/>
</dbReference>
<proteinExistence type="predicted"/>
<protein>
    <submittedName>
        <fullName evidence="2">Uncharacterized protein</fullName>
    </submittedName>
</protein>
<gene>
    <name evidence="2" type="ORF">PAC_04531</name>
</gene>
<reference evidence="2 3" key="1">
    <citation type="submission" date="2016-03" db="EMBL/GenBank/DDBJ databases">
        <authorList>
            <person name="Ploux O."/>
        </authorList>
    </citation>
    <scope>NUCLEOTIDE SEQUENCE [LARGE SCALE GENOMIC DNA]</scope>
    <source>
        <strain evidence="2 3">UAMH 11012</strain>
    </source>
</reference>
<dbReference type="EMBL" id="FJOG01000005">
    <property type="protein sequence ID" value="CZR54647.1"/>
    <property type="molecule type" value="Genomic_DNA"/>
</dbReference>
<evidence type="ECO:0000313" key="3">
    <source>
        <dbReference type="Proteomes" id="UP000184330"/>
    </source>
</evidence>
<accession>A0A1L7WPF0</accession>
<organism evidence="2 3">
    <name type="scientific">Phialocephala subalpina</name>
    <dbReference type="NCBI Taxonomy" id="576137"/>
    <lineage>
        <taxon>Eukaryota</taxon>
        <taxon>Fungi</taxon>
        <taxon>Dikarya</taxon>
        <taxon>Ascomycota</taxon>
        <taxon>Pezizomycotina</taxon>
        <taxon>Leotiomycetes</taxon>
        <taxon>Helotiales</taxon>
        <taxon>Mollisiaceae</taxon>
        <taxon>Phialocephala</taxon>
        <taxon>Phialocephala fortinii species complex</taxon>
    </lineage>
</organism>
<keyword evidence="3" id="KW-1185">Reference proteome</keyword>
<evidence type="ECO:0000313" key="2">
    <source>
        <dbReference type="EMBL" id="CZR54647.1"/>
    </source>
</evidence>